<reference evidence="9" key="1">
    <citation type="submission" date="2020-07" db="EMBL/GenBank/DDBJ databases">
        <authorList>
            <person name="Tarantini F.S."/>
            <person name="Hong K.W."/>
            <person name="Chan K.G."/>
        </authorList>
    </citation>
    <scope>NUCLEOTIDE SEQUENCE</scope>
    <source>
        <strain evidence="9">32-07</strain>
    </source>
</reference>
<dbReference type="EC" id="2.7.11.1" evidence="1"/>
<evidence type="ECO:0000256" key="7">
    <source>
        <dbReference type="SAM" id="MobiDB-lite"/>
    </source>
</evidence>
<protein>
    <recommendedName>
        <fullName evidence="1">non-specific serine/threonine protein kinase</fullName>
        <ecNumber evidence="1">2.7.11.1</ecNumber>
    </recommendedName>
</protein>
<dbReference type="GO" id="GO:0004674">
    <property type="term" value="F:protein serine/threonine kinase activity"/>
    <property type="evidence" value="ECO:0007669"/>
    <property type="project" value="UniProtKB-KW"/>
</dbReference>
<dbReference type="PANTHER" id="PTHR43289">
    <property type="entry name" value="MITOGEN-ACTIVATED PROTEIN KINASE KINASE KINASE 20-RELATED"/>
    <property type="match status" value="1"/>
</dbReference>
<dbReference type="InterPro" id="IPR000719">
    <property type="entry name" value="Prot_kinase_dom"/>
</dbReference>
<evidence type="ECO:0000256" key="1">
    <source>
        <dbReference type="ARBA" id="ARBA00012513"/>
    </source>
</evidence>
<dbReference type="SUPFAM" id="SSF56112">
    <property type="entry name" value="Protein kinase-like (PK-like)"/>
    <property type="match status" value="1"/>
</dbReference>
<evidence type="ECO:0000256" key="3">
    <source>
        <dbReference type="ARBA" id="ARBA00022679"/>
    </source>
</evidence>
<keyword evidence="2 9" id="KW-0723">Serine/threonine-protein kinase</keyword>
<gene>
    <name evidence="9" type="ORF">AGRA3207_000822</name>
</gene>
<dbReference type="Gene3D" id="1.10.510.10">
    <property type="entry name" value="Transferase(Phosphotransferase) domain 1"/>
    <property type="match status" value="1"/>
</dbReference>
<dbReference type="CDD" id="cd14014">
    <property type="entry name" value="STKc_PknB_like"/>
    <property type="match status" value="1"/>
</dbReference>
<keyword evidence="5 9" id="KW-0418">Kinase</keyword>
<feature type="region of interest" description="Disordered" evidence="7">
    <location>
        <begin position="277"/>
        <end position="297"/>
    </location>
</feature>
<dbReference type="InterPro" id="IPR011009">
    <property type="entry name" value="Kinase-like_dom_sf"/>
</dbReference>
<keyword evidence="4" id="KW-0547">Nucleotide-binding</keyword>
<keyword evidence="10" id="KW-1185">Reference proteome</keyword>
<evidence type="ECO:0000313" key="10">
    <source>
        <dbReference type="Proteomes" id="UP001049518"/>
    </source>
</evidence>
<evidence type="ECO:0000259" key="8">
    <source>
        <dbReference type="PROSITE" id="PS50011"/>
    </source>
</evidence>
<sequence length="457" mass="47426">MTWDVPGYSVVRVLSDGPAGRVVQASRDGFGERVVILDRAPVVQDEARLLTTLRDPHVVRVHEYVERRRALVMELVDAVSLERMIGESGPMAPEAALRVLKGCLLGLAAAHELGVVHRNLTPASVLVVGGSCKVTGFGIDMPGTPGYQAPERGDEITPAGDLYAAAAIFSLCLTGQPPGRLRLDQLPERMRGLVARGMARNPLARPKSAAAFAALVDAVAQNRWVRPSAEPAPSAATEDEARPGLVKPMAAVIAVGLVCGGGAYGIAKAVDKIDDDDPAPPAPAVTRKAAPPVSPAPVQAAGISRGRLAYAVGVAGAATGRSRMDVALSVAPAVVPVGGAVTLKVVERRVSNGCPPGVKWNVGDGQGGLWLYPRSAGPLPAGRSGTPVKASVLRPKPKVSVKGCVRTTVIRSTYTFKAAVRPGAYLLSPWSPPRVGRVAEGGARSVSKGRLPALTVR</sequence>
<evidence type="ECO:0000256" key="6">
    <source>
        <dbReference type="ARBA" id="ARBA00022840"/>
    </source>
</evidence>
<dbReference type="EMBL" id="CP059572">
    <property type="protein sequence ID" value="QXJ20163.1"/>
    <property type="molecule type" value="Genomic_DNA"/>
</dbReference>
<evidence type="ECO:0000256" key="4">
    <source>
        <dbReference type="ARBA" id="ARBA00022741"/>
    </source>
</evidence>
<dbReference type="Proteomes" id="UP001049518">
    <property type="component" value="Chromosome"/>
</dbReference>
<evidence type="ECO:0000256" key="2">
    <source>
        <dbReference type="ARBA" id="ARBA00022527"/>
    </source>
</evidence>
<evidence type="ECO:0000256" key="5">
    <source>
        <dbReference type="ARBA" id="ARBA00022777"/>
    </source>
</evidence>
<dbReference type="SMART" id="SM00220">
    <property type="entry name" value="S_TKc"/>
    <property type="match status" value="1"/>
</dbReference>
<keyword evidence="3" id="KW-0808">Transferase</keyword>
<proteinExistence type="predicted"/>
<organism evidence="9 10">
    <name type="scientific">Actinomadura graeca</name>
    <dbReference type="NCBI Taxonomy" id="2750812"/>
    <lineage>
        <taxon>Bacteria</taxon>
        <taxon>Bacillati</taxon>
        <taxon>Actinomycetota</taxon>
        <taxon>Actinomycetes</taxon>
        <taxon>Streptosporangiales</taxon>
        <taxon>Thermomonosporaceae</taxon>
        <taxon>Actinomadura</taxon>
    </lineage>
</organism>
<dbReference type="PANTHER" id="PTHR43289:SF6">
    <property type="entry name" value="SERINE_THREONINE-PROTEIN KINASE NEKL-3"/>
    <property type="match status" value="1"/>
</dbReference>
<name>A0ABX8QNJ0_9ACTN</name>
<dbReference type="Pfam" id="PF00069">
    <property type="entry name" value="Pkinase"/>
    <property type="match status" value="1"/>
</dbReference>
<evidence type="ECO:0000313" key="9">
    <source>
        <dbReference type="EMBL" id="QXJ20163.1"/>
    </source>
</evidence>
<keyword evidence="6" id="KW-0067">ATP-binding</keyword>
<dbReference type="PROSITE" id="PS50011">
    <property type="entry name" value="PROTEIN_KINASE_DOM"/>
    <property type="match status" value="1"/>
</dbReference>
<feature type="domain" description="Protein kinase" evidence="8">
    <location>
        <begin position="8"/>
        <end position="245"/>
    </location>
</feature>
<dbReference type="RefSeq" id="WP_231333217.1">
    <property type="nucleotide sequence ID" value="NZ_CP059572.1"/>
</dbReference>
<accession>A0ABX8QNJ0</accession>